<proteinExistence type="predicted"/>
<dbReference type="AlphaFoldDB" id="A0A8H6A3I0"/>
<comment type="caution">
    <text evidence="1">The sequence shown here is derived from an EMBL/GenBank/DDBJ whole genome shotgun (WGS) entry which is preliminary data.</text>
</comment>
<gene>
    <name evidence="1" type="ORF">ETB97_002189</name>
</gene>
<evidence type="ECO:0000313" key="1">
    <source>
        <dbReference type="EMBL" id="KAF5859930.1"/>
    </source>
</evidence>
<accession>A0A8H6A3I0</accession>
<dbReference type="Proteomes" id="UP000541154">
    <property type="component" value="Unassembled WGS sequence"/>
</dbReference>
<protein>
    <submittedName>
        <fullName evidence="1">Uncharacterized protein</fullName>
    </submittedName>
</protein>
<sequence>MGAKSGGGPKVEWEQGHADRQGVLPSATWKDCEKQLLCPKYTSQSAFHVAVGHSPLDLSVTALEPAMIKDIDEEIFGRCCDLRATKHNATKVRKKWDPSNLDWNLFHPNGLSRNYEILLAELGHTPQPGAEKDLSNDSNTSYAAVFLSHAEIHRFAARTGWLSLDLLSLYRLLRLLETVTLFEERTGDIVQLLVFVFEESEHMKNLEEMLCDYMVWNVEMLMHNAEFKSFLSETRH</sequence>
<organism evidence="1 2">
    <name type="scientific">Petromyces alliaceus</name>
    <name type="common">Aspergillus alliaceus</name>
    <dbReference type="NCBI Taxonomy" id="209559"/>
    <lineage>
        <taxon>Eukaryota</taxon>
        <taxon>Fungi</taxon>
        <taxon>Dikarya</taxon>
        <taxon>Ascomycota</taxon>
        <taxon>Pezizomycotina</taxon>
        <taxon>Eurotiomycetes</taxon>
        <taxon>Eurotiomycetidae</taxon>
        <taxon>Eurotiales</taxon>
        <taxon>Aspergillaceae</taxon>
        <taxon>Aspergillus</taxon>
        <taxon>Aspergillus subgen. Circumdati</taxon>
    </lineage>
</organism>
<reference evidence="1 2" key="1">
    <citation type="submission" date="2019-04" db="EMBL/GenBank/DDBJ databases">
        <title>Aspergillus burnettii sp. nov., novel species from soil in southeast Queensland.</title>
        <authorList>
            <person name="Gilchrist C.L.M."/>
            <person name="Pitt J.I."/>
            <person name="Lange L."/>
            <person name="Lacey H.J."/>
            <person name="Vuong D."/>
            <person name="Midgley D.J."/>
            <person name="Greenfield P."/>
            <person name="Bradbury M."/>
            <person name="Lacey E."/>
            <person name="Busk P.K."/>
            <person name="Pilgaard B."/>
            <person name="Chooi Y.H."/>
            <person name="Piggott A.M."/>
        </authorList>
    </citation>
    <scope>NUCLEOTIDE SEQUENCE [LARGE SCALE GENOMIC DNA]</scope>
    <source>
        <strain evidence="1 2">FRR 5400</strain>
    </source>
</reference>
<dbReference type="EMBL" id="SPNV01000147">
    <property type="protein sequence ID" value="KAF5859930.1"/>
    <property type="molecule type" value="Genomic_DNA"/>
</dbReference>
<keyword evidence="2" id="KW-1185">Reference proteome</keyword>
<name>A0A8H6A3I0_PETAA</name>
<evidence type="ECO:0000313" key="2">
    <source>
        <dbReference type="Proteomes" id="UP000541154"/>
    </source>
</evidence>